<keyword evidence="4 8" id="KW-0812">Transmembrane</keyword>
<evidence type="ECO:0000256" key="7">
    <source>
        <dbReference type="SAM" id="MobiDB-lite"/>
    </source>
</evidence>
<dbReference type="InterPro" id="IPR017850">
    <property type="entry name" value="Alkaline_phosphatase_core_sf"/>
</dbReference>
<feature type="domain" description="Sulfatase N-terminal" evidence="9">
    <location>
        <begin position="291"/>
        <end position="558"/>
    </location>
</feature>
<dbReference type="Proteomes" id="UP000779049">
    <property type="component" value="Unassembled WGS sequence"/>
</dbReference>
<gene>
    <name evidence="10" type="ORF">FLB61_11175</name>
</gene>
<dbReference type="PANTHER" id="PTHR47371">
    <property type="entry name" value="LIPOTEICHOIC ACID SYNTHASE"/>
    <property type="match status" value="1"/>
</dbReference>
<feature type="transmembrane region" description="Helical" evidence="8">
    <location>
        <begin position="59"/>
        <end position="79"/>
    </location>
</feature>
<evidence type="ECO:0000256" key="1">
    <source>
        <dbReference type="ARBA" id="ARBA00004651"/>
    </source>
</evidence>
<feature type="transmembrane region" description="Helical" evidence="8">
    <location>
        <begin position="164"/>
        <end position="190"/>
    </location>
</feature>
<evidence type="ECO:0000259" key="9">
    <source>
        <dbReference type="Pfam" id="PF00884"/>
    </source>
</evidence>
<feature type="transmembrane region" description="Helical" evidence="8">
    <location>
        <begin position="99"/>
        <end position="118"/>
    </location>
</feature>
<dbReference type="InterPro" id="IPR000917">
    <property type="entry name" value="Sulfatase_N"/>
</dbReference>
<evidence type="ECO:0000256" key="3">
    <source>
        <dbReference type="ARBA" id="ARBA00022475"/>
    </source>
</evidence>
<dbReference type="Pfam" id="PF00884">
    <property type="entry name" value="Sulfatase"/>
    <property type="match status" value="1"/>
</dbReference>
<dbReference type="SUPFAM" id="SSF53649">
    <property type="entry name" value="Alkaline phosphatase-like"/>
    <property type="match status" value="1"/>
</dbReference>
<comment type="caution">
    <text evidence="10">The sequence shown here is derived from an EMBL/GenBank/DDBJ whole genome shotgun (WGS) entry which is preliminary data.</text>
</comment>
<organism evidence="10 11">
    <name type="scientific">Sellimonas caecigallum</name>
    <dbReference type="NCBI Taxonomy" id="2592333"/>
    <lineage>
        <taxon>Bacteria</taxon>
        <taxon>Bacillati</taxon>
        <taxon>Bacillota</taxon>
        <taxon>Clostridia</taxon>
        <taxon>Lachnospirales</taxon>
        <taxon>Lachnospiraceae</taxon>
        <taxon>Sellimonas</taxon>
    </lineage>
</organism>
<comment type="subcellular location">
    <subcellularLocation>
        <location evidence="1">Cell membrane</location>
        <topology evidence="1">Multi-pass membrane protein</topology>
    </subcellularLocation>
</comment>
<keyword evidence="6 8" id="KW-0472">Membrane</keyword>
<evidence type="ECO:0000313" key="10">
    <source>
        <dbReference type="EMBL" id="MBY0759636.1"/>
    </source>
</evidence>
<reference evidence="10 11" key="1">
    <citation type="journal article" date="2020" name="New Microbes New Infect">
        <title>Sellimonas caecigallum sp. nov., description and genome sequence of a new member of the Sellimonas genus isolated from the cecum of feral chicken.</title>
        <authorList>
            <person name="Wongkuna S."/>
            <person name="Ghimire S."/>
            <person name="Antony L."/>
            <person name="Chankhamhaengdecha S."/>
            <person name="Janvilisri T."/>
            <person name="Scaria J."/>
        </authorList>
    </citation>
    <scope>NUCLEOTIDE SEQUENCE [LARGE SCALE GENOMIC DNA]</scope>
    <source>
        <strain evidence="10 11">SW451</strain>
    </source>
</reference>
<dbReference type="Gene3D" id="3.40.720.10">
    <property type="entry name" value="Alkaline Phosphatase, subunit A"/>
    <property type="match status" value="1"/>
</dbReference>
<evidence type="ECO:0000256" key="4">
    <source>
        <dbReference type="ARBA" id="ARBA00022692"/>
    </source>
</evidence>
<dbReference type="PANTHER" id="PTHR47371:SF3">
    <property type="entry name" value="PHOSPHOGLYCEROL TRANSFERASE I"/>
    <property type="match status" value="1"/>
</dbReference>
<protein>
    <submittedName>
        <fullName evidence="10">Sulfatase-like hydrolase/transferase</fullName>
    </submittedName>
</protein>
<evidence type="ECO:0000256" key="8">
    <source>
        <dbReference type="SAM" id="Phobius"/>
    </source>
</evidence>
<feature type="transmembrane region" description="Helical" evidence="8">
    <location>
        <begin position="125"/>
        <end position="144"/>
    </location>
</feature>
<feature type="region of interest" description="Disordered" evidence="7">
    <location>
        <begin position="715"/>
        <end position="740"/>
    </location>
</feature>
<proteinExistence type="predicted"/>
<feature type="transmembrane region" description="Helical" evidence="8">
    <location>
        <begin position="202"/>
        <end position="221"/>
    </location>
</feature>
<dbReference type="EMBL" id="VIRV01000020">
    <property type="protein sequence ID" value="MBY0759636.1"/>
    <property type="molecule type" value="Genomic_DNA"/>
</dbReference>
<name>A0ABS7L957_9FIRM</name>
<evidence type="ECO:0000256" key="5">
    <source>
        <dbReference type="ARBA" id="ARBA00022989"/>
    </source>
</evidence>
<comment type="pathway">
    <text evidence="2">Cell wall biogenesis; lipoteichoic acid biosynthesis.</text>
</comment>
<dbReference type="RefSeq" id="WP_221920193.1">
    <property type="nucleotide sequence ID" value="NZ_CP173660.1"/>
</dbReference>
<dbReference type="CDD" id="cd16015">
    <property type="entry name" value="LTA_synthase"/>
    <property type="match status" value="1"/>
</dbReference>
<sequence length="740" mass="85921">MKKIHFTKPDIKGKLKELRHMSKADIKEKHQRKKERRERILEERRNSAFARKMAPVYRFMNRFSLIFHALWAMVINFVIEVISRHSFFEAWEYMTETPLVFFYNSFMIFVTFSVVYLFRRRVFTRILISVLWIALGVINGAMLLKRVTPFNAQDLKALTEGLSLFTNYFAVYELILLGVGTVAVIIWVIAMWRRGGQYTGKMHRWLALLGIGFWCVVYMFVSNQAVDKRVVSTYFGNIAFAYEDYGLPYCFSASLFNTGIDEPNGYSQETMDNINKDGKLTETKTDSEKLPNIIFVQLESFFDPTEVEYYQLSEDPIPNLRKMFQNYSTGYFKVPSVGAGTANTEFEVLTGMNMRYFGPGEYPFKTKLKTEVCESAATALGELGYGTHALHNNGGNFYSRARVFNNMGFDSFTSKEFMNILQLTPNNWAKDDILVEHIMDAMDTDERQDFIFTVSVQGHGDYPTEKVLENPKIKVTGMEDEERQNAWEYYVNMIYEMDQFAQHLVEAVEARNEPSVIVFYGDHLPTMGLEAKDLKNRYLYNTNYVIWDNIGLEKEDRNIPSYQIMSDVFERLGIHSGTVFNYHQTRRQTKDYLKDLELLQYDILYGEKDVYDGEPPITEGHMRMGVKDVVLTDIVPQLGEEDSYSLYGENFTKQSKIFVNDEQQESKFLNNTRVQLTDCKLEEGDIIKVVQMGSSSTVFHTSKKYVYQGGNLTLAPEEEQDQPGKNWVEEFEGTDEKKEE</sequence>
<keyword evidence="3" id="KW-1003">Cell membrane</keyword>
<accession>A0ABS7L957</accession>
<keyword evidence="11" id="KW-1185">Reference proteome</keyword>
<keyword evidence="5 8" id="KW-1133">Transmembrane helix</keyword>
<evidence type="ECO:0000256" key="2">
    <source>
        <dbReference type="ARBA" id="ARBA00004936"/>
    </source>
</evidence>
<evidence type="ECO:0000256" key="6">
    <source>
        <dbReference type="ARBA" id="ARBA00023136"/>
    </source>
</evidence>
<dbReference type="InterPro" id="IPR050448">
    <property type="entry name" value="OpgB/LTA_synthase_biosynth"/>
</dbReference>
<evidence type="ECO:0000313" key="11">
    <source>
        <dbReference type="Proteomes" id="UP000779049"/>
    </source>
</evidence>